<keyword evidence="1" id="KW-0694">RNA-binding</keyword>
<dbReference type="InterPro" id="IPR025715">
    <property type="entry name" value="FoP_C"/>
</dbReference>
<keyword evidence="5" id="KW-1185">Reference proteome</keyword>
<feature type="compositionally biased region" description="Basic and acidic residues" evidence="2">
    <location>
        <begin position="207"/>
        <end position="222"/>
    </location>
</feature>
<sequence>MRRDDFERRRLRDLYDRNVRRVRALAEARDERRTGNDDTVAAPRRYVVSERRTRLEGFGRGGYQVRRSRRGNRDTEVRRFSDRSVYRRGALDRFEREDDLERKMRRARVHERRLNEGGLRFGRQRLRLHRNELRELRQLRELRDLRELRELRALRGAQRGQGNGDRREPARRETLDKELDHHRKDQRGGRRRGGGGRGGGAVQQPLTKERLDAELDRFRGGN</sequence>
<name>A0A061J7X3_TRYRA</name>
<evidence type="ECO:0000256" key="2">
    <source>
        <dbReference type="SAM" id="MobiDB-lite"/>
    </source>
</evidence>
<dbReference type="EMBL" id="AUPL01001827">
    <property type="protein sequence ID" value="ESL10440.1"/>
    <property type="molecule type" value="Genomic_DNA"/>
</dbReference>
<dbReference type="Pfam" id="PF13865">
    <property type="entry name" value="FoP_duplication"/>
    <property type="match status" value="1"/>
</dbReference>
<feature type="region of interest" description="Disordered" evidence="2">
    <location>
        <begin position="156"/>
        <end position="222"/>
    </location>
</feature>
<feature type="domain" description="Chromatin target of PRMT1 protein C-terminal" evidence="3">
    <location>
        <begin position="184"/>
        <end position="220"/>
    </location>
</feature>
<reference evidence="4 5" key="1">
    <citation type="submission" date="2013-07" db="EMBL/GenBank/DDBJ databases">
        <authorList>
            <person name="Stoco P.H."/>
            <person name="Wagner G."/>
            <person name="Gerber A."/>
            <person name="Zaha A."/>
            <person name="Thompson C."/>
            <person name="Bartholomeu D.C."/>
            <person name="Luckemeyer D.D."/>
            <person name="Bahia D."/>
            <person name="Loreto E."/>
            <person name="Prestes E.B."/>
            <person name="Lima F.M."/>
            <person name="Rodrigues-Luiz G."/>
            <person name="Vallejo G.A."/>
            <person name="Filho J.F."/>
            <person name="Monteiro K.M."/>
            <person name="Tyler K.M."/>
            <person name="de Almeida L.G."/>
            <person name="Ortiz M.F."/>
            <person name="Siervo M.A."/>
            <person name="de Moraes M.H."/>
            <person name="Cunha O.L."/>
            <person name="Mendonca-Neto R."/>
            <person name="Silva R."/>
            <person name="Teixeira S.M."/>
            <person name="Murta S.M."/>
            <person name="Sincero T.C."/>
            <person name="Mendes T.A."/>
            <person name="Urmenyi T.P."/>
            <person name="Silva V.G."/>
            <person name="da Rocha W.D."/>
            <person name="Andersson B."/>
            <person name="Romanha A.J."/>
            <person name="Steindel M."/>
            <person name="de Vasconcelos A.T."/>
            <person name="Grisard E.C."/>
        </authorList>
    </citation>
    <scope>NUCLEOTIDE SEQUENCE [LARGE SCALE GENOMIC DNA]</scope>
    <source>
        <strain evidence="4 5">SC58</strain>
    </source>
</reference>
<dbReference type="AlphaFoldDB" id="A0A061J7X3"/>
<evidence type="ECO:0000313" key="4">
    <source>
        <dbReference type="EMBL" id="ESL10440.1"/>
    </source>
</evidence>
<dbReference type="Proteomes" id="UP000031737">
    <property type="component" value="Unassembled WGS sequence"/>
</dbReference>
<dbReference type="VEuPathDB" id="TriTrypDB:TRSC58_01827"/>
<accession>A0A061J7X3</accession>
<proteinExistence type="predicted"/>
<evidence type="ECO:0000256" key="1">
    <source>
        <dbReference type="ARBA" id="ARBA00022884"/>
    </source>
</evidence>
<comment type="caution">
    <text evidence="4">The sequence shown here is derived from an EMBL/GenBank/DDBJ whole genome shotgun (WGS) entry which is preliminary data.</text>
</comment>
<evidence type="ECO:0000259" key="3">
    <source>
        <dbReference type="Pfam" id="PF13865"/>
    </source>
</evidence>
<feature type="compositionally biased region" description="Basic and acidic residues" evidence="2">
    <location>
        <begin position="164"/>
        <end position="188"/>
    </location>
</feature>
<protein>
    <recommendedName>
        <fullName evidence="3">Chromatin target of PRMT1 protein C-terminal domain-containing protein</fullName>
    </recommendedName>
</protein>
<dbReference type="OrthoDB" id="252684at2759"/>
<evidence type="ECO:0000313" key="5">
    <source>
        <dbReference type="Proteomes" id="UP000031737"/>
    </source>
</evidence>
<organism evidence="4 5">
    <name type="scientific">Trypanosoma rangeli SC58</name>
    <dbReference type="NCBI Taxonomy" id="429131"/>
    <lineage>
        <taxon>Eukaryota</taxon>
        <taxon>Discoba</taxon>
        <taxon>Euglenozoa</taxon>
        <taxon>Kinetoplastea</taxon>
        <taxon>Metakinetoplastina</taxon>
        <taxon>Trypanosomatida</taxon>
        <taxon>Trypanosomatidae</taxon>
        <taxon>Trypanosoma</taxon>
        <taxon>Herpetosoma</taxon>
    </lineage>
</organism>
<gene>
    <name evidence="4" type="ORF">TRSC58_01827</name>
</gene>
<dbReference type="GO" id="GO:0003723">
    <property type="term" value="F:RNA binding"/>
    <property type="evidence" value="ECO:0007669"/>
    <property type="project" value="UniProtKB-KW"/>
</dbReference>